<dbReference type="PIRSF" id="PIRSF005647">
    <property type="entry name" value="CooC"/>
    <property type="match status" value="1"/>
</dbReference>
<dbReference type="AlphaFoldDB" id="A0A971S0Y1"/>
<dbReference type="InterPro" id="IPR050625">
    <property type="entry name" value="ParA/MinD_ATPase"/>
</dbReference>
<dbReference type="GO" id="GO:0051782">
    <property type="term" value="P:negative regulation of cell division"/>
    <property type="evidence" value="ECO:0007669"/>
    <property type="project" value="TreeGrafter"/>
</dbReference>
<protein>
    <submittedName>
        <fullName evidence="4">AAA family ATPase</fullName>
    </submittedName>
</protein>
<gene>
    <name evidence="4" type="ORF">GXY80_10385</name>
</gene>
<feature type="domain" description="CobQ/CobB/MinD/ParA nucleotide binding" evidence="3">
    <location>
        <begin position="3"/>
        <end position="233"/>
    </location>
</feature>
<dbReference type="Gene3D" id="3.40.50.300">
    <property type="entry name" value="P-loop containing nucleotide triphosphate hydrolases"/>
    <property type="match status" value="1"/>
</dbReference>
<accession>A0A971S0Y1</accession>
<proteinExistence type="predicted"/>
<evidence type="ECO:0000256" key="2">
    <source>
        <dbReference type="ARBA" id="ARBA00022840"/>
    </source>
</evidence>
<dbReference type="GO" id="GO:0009898">
    <property type="term" value="C:cytoplasmic side of plasma membrane"/>
    <property type="evidence" value="ECO:0007669"/>
    <property type="project" value="TreeGrafter"/>
</dbReference>
<dbReference type="CDD" id="cd02034">
    <property type="entry name" value="CooC1"/>
    <property type="match status" value="1"/>
</dbReference>
<name>A0A971S0Y1_9BACT</name>
<dbReference type="GO" id="GO:0016887">
    <property type="term" value="F:ATP hydrolysis activity"/>
    <property type="evidence" value="ECO:0007669"/>
    <property type="project" value="TreeGrafter"/>
</dbReference>
<evidence type="ECO:0000313" key="4">
    <source>
        <dbReference type="EMBL" id="NLW35870.1"/>
    </source>
</evidence>
<dbReference type="PANTHER" id="PTHR43384:SF6">
    <property type="entry name" value="SEPTUM SITE-DETERMINING PROTEIN MIND HOMOLOG, CHLOROPLASTIC"/>
    <property type="match status" value="1"/>
</dbReference>
<evidence type="ECO:0000313" key="5">
    <source>
        <dbReference type="Proteomes" id="UP000777265"/>
    </source>
</evidence>
<dbReference type="InterPro" id="IPR002586">
    <property type="entry name" value="CobQ/CobB/MinD/ParA_Nub-bd_dom"/>
</dbReference>
<dbReference type="InterPro" id="IPR027417">
    <property type="entry name" value="P-loop_NTPase"/>
</dbReference>
<dbReference type="GO" id="GO:0005829">
    <property type="term" value="C:cytosol"/>
    <property type="evidence" value="ECO:0007669"/>
    <property type="project" value="TreeGrafter"/>
</dbReference>
<dbReference type="PANTHER" id="PTHR43384">
    <property type="entry name" value="SEPTUM SITE-DETERMINING PROTEIN MIND HOMOLOG, CHLOROPLASTIC-RELATED"/>
    <property type="match status" value="1"/>
</dbReference>
<evidence type="ECO:0000259" key="3">
    <source>
        <dbReference type="Pfam" id="PF01656"/>
    </source>
</evidence>
<evidence type="ECO:0000256" key="1">
    <source>
        <dbReference type="ARBA" id="ARBA00022741"/>
    </source>
</evidence>
<dbReference type="GO" id="GO:0005524">
    <property type="term" value="F:ATP binding"/>
    <property type="evidence" value="ECO:0007669"/>
    <property type="project" value="UniProtKB-KW"/>
</dbReference>
<reference evidence="4" key="1">
    <citation type="journal article" date="2020" name="Biotechnol. Biofuels">
        <title>New insights from the biogas microbiome by comprehensive genome-resolved metagenomics of nearly 1600 species originating from multiple anaerobic digesters.</title>
        <authorList>
            <person name="Campanaro S."/>
            <person name="Treu L."/>
            <person name="Rodriguez-R L.M."/>
            <person name="Kovalovszki A."/>
            <person name="Ziels R.M."/>
            <person name="Maus I."/>
            <person name="Zhu X."/>
            <person name="Kougias P.G."/>
            <person name="Basile A."/>
            <person name="Luo G."/>
            <person name="Schluter A."/>
            <person name="Konstantinidis K.T."/>
            <person name="Angelidaki I."/>
        </authorList>
    </citation>
    <scope>NUCLEOTIDE SEQUENCE</scope>
    <source>
        <strain evidence="4">AS06rmzACSIP_7</strain>
    </source>
</reference>
<organism evidence="4 5">
    <name type="scientific">Syntrophorhabdus aromaticivorans</name>
    <dbReference type="NCBI Taxonomy" id="328301"/>
    <lineage>
        <taxon>Bacteria</taxon>
        <taxon>Pseudomonadati</taxon>
        <taxon>Thermodesulfobacteriota</taxon>
        <taxon>Syntrophorhabdia</taxon>
        <taxon>Syntrophorhabdales</taxon>
        <taxon>Syntrophorhabdaceae</taxon>
        <taxon>Syntrophorhabdus</taxon>
    </lineage>
</organism>
<dbReference type="InterPro" id="IPR014433">
    <property type="entry name" value="CooC"/>
</dbReference>
<keyword evidence="2" id="KW-0067">ATP-binding</keyword>
<comment type="caution">
    <text evidence="4">The sequence shown here is derived from an EMBL/GenBank/DDBJ whole genome shotgun (WGS) entry which is preliminary data.</text>
</comment>
<sequence length="258" mass="28543">MKIAISGKGGVGKTTLAGVMARILGERGHKVLAIDADPDSNLADAIGVEASKLQGMKPLARMKEFIEERTGTGKREYGSFFRLNPKVDDIPERFAVEKDGIRLVVVGDIQRGGGGCFCPENVMLKSLLSHVFIERDDYVIVDMEAGLEHLSRGTTEYVDALIIVVEPGQRSFHTARQVKKLSDDLGIKHLYIVGNKVRDEGDERLIRESLREFSLLGVMAYNERIMEADKQGVSPYDMDPTIRVEVERIIDALAKGVK</sequence>
<dbReference type="Pfam" id="PF01656">
    <property type="entry name" value="CbiA"/>
    <property type="match status" value="1"/>
</dbReference>
<dbReference type="Proteomes" id="UP000777265">
    <property type="component" value="Unassembled WGS sequence"/>
</dbReference>
<dbReference type="SUPFAM" id="SSF52540">
    <property type="entry name" value="P-loop containing nucleoside triphosphate hydrolases"/>
    <property type="match status" value="1"/>
</dbReference>
<dbReference type="FunFam" id="3.40.50.300:FF:001573">
    <property type="entry name" value="Carbon monoxide dehydrogenase accessory protein CooC"/>
    <property type="match status" value="1"/>
</dbReference>
<reference evidence="4" key="2">
    <citation type="submission" date="2020-01" db="EMBL/GenBank/DDBJ databases">
        <authorList>
            <person name="Campanaro S."/>
        </authorList>
    </citation>
    <scope>NUCLEOTIDE SEQUENCE</scope>
    <source>
        <strain evidence="4">AS06rmzACSIP_7</strain>
    </source>
</reference>
<dbReference type="EMBL" id="JAAYEE010000179">
    <property type="protein sequence ID" value="NLW35870.1"/>
    <property type="molecule type" value="Genomic_DNA"/>
</dbReference>
<keyword evidence="1" id="KW-0547">Nucleotide-binding</keyword>